<evidence type="ECO:0000259" key="1">
    <source>
        <dbReference type="Pfam" id="PF18765"/>
    </source>
</evidence>
<dbReference type="Proteomes" id="UP000824175">
    <property type="component" value="Unassembled WGS sequence"/>
</dbReference>
<dbReference type="Gene3D" id="3.30.460.10">
    <property type="entry name" value="Beta Polymerase, domain 2"/>
    <property type="match status" value="1"/>
</dbReference>
<name>A0A9D1L091_9FIRM</name>
<organism evidence="2 3">
    <name type="scientific">Candidatus Fimiplasma intestinipullorum</name>
    <dbReference type="NCBI Taxonomy" id="2840825"/>
    <lineage>
        <taxon>Bacteria</taxon>
        <taxon>Bacillati</taxon>
        <taxon>Bacillota</taxon>
        <taxon>Clostridia</taxon>
        <taxon>Eubacteriales</taxon>
        <taxon>Candidatus Fimiplasma</taxon>
    </lineage>
</organism>
<evidence type="ECO:0000313" key="2">
    <source>
        <dbReference type="EMBL" id="HIU12821.1"/>
    </source>
</evidence>
<gene>
    <name evidence="2" type="ORF">IAD15_01950</name>
</gene>
<proteinExistence type="predicted"/>
<evidence type="ECO:0000313" key="3">
    <source>
        <dbReference type="Proteomes" id="UP000824175"/>
    </source>
</evidence>
<dbReference type="AlphaFoldDB" id="A0A9D1L091"/>
<dbReference type="SUPFAM" id="SSF81301">
    <property type="entry name" value="Nucleotidyltransferase"/>
    <property type="match status" value="1"/>
</dbReference>
<comment type="caution">
    <text evidence="2">The sequence shown here is derived from an EMBL/GenBank/DDBJ whole genome shotgun (WGS) entry which is preliminary data.</text>
</comment>
<sequence length="109" mass="12949">MLQWKVFSEPFMNANRIFPLQQKRVKQMVDYLSQDPNVQSITIFGSSVTPQCHNDSDLDMYVEVKEDKRLIHTYFDFLYDLWTNYTIDDQMLKEIQTKGVKVYERNAAG</sequence>
<reference evidence="2" key="2">
    <citation type="journal article" date="2021" name="PeerJ">
        <title>Extensive microbial diversity within the chicken gut microbiome revealed by metagenomics and culture.</title>
        <authorList>
            <person name="Gilroy R."/>
            <person name="Ravi A."/>
            <person name="Getino M."/>
            <person name="Pursley I."/>
            <person name="Horton D.L."/>
            <person name="Alikhan N.F."/>
            <person name="Baker D."/>
            <person name="Gharbi K."/>
            <person name="Hall N."/>
            <person name="Watson M."/>
            <person name="Adriaenssens E.M."/>
            <person name="Foster-Nyarko E."/>
            <person name="Jarju S."/>
            <person name="Secka A."/>
            <person name="Antonio M."/>
            <person name="Oren A."/>
            <person name="Chaudhuri R.R."/>
            <person name="La Ragione R."/>
            <person name="Hildebrand F."/>
            <person name="Pallen M.J."/>
        </authorList>
    </citation>
    <scope>NUCLEOTIDE SEQUENCE</scope>
    <source>
        <strain evidence="2">CHK195-11698</strain>
    </source>
</reference>
<reference evidence="2" key="1">
    <citation type="submission" date="2020-10" db="EMBL/GenBank/DDBJ databases">
        <authorList>
            <person name="Gilroy R."/>
        </authorList>
    </citation>
    <scope>NUCLEOTIDE SEQUENCE</scope>
    <source>
        <strain evidence="2">CHK195-11698</strain>
    </source>
</reference>
<dbReference type="InterPro" id="IPR043519">
    <property type="entry name" value="NT_sf"/>
</dbReference>
<accession>A0A9D1L091</accession>
<dbReference type="InterPro" id="IPR041633">
    <property type="entry name" value="Polbeta"/>
</dbReference>
<feature type="domain" description="Polymerase beta nucleotidyltransferase" evidence="1">
    <location>
        <begin position="27"/>
        <end position="81"/>
    </location>
</feature>
<protein>
    <submittedName>
        <fullName evidence="2">Nucleotidyltransferase domain-containing protein</fullName>
    </submittedName>
</protein>
<dbReference type="Pfam" id="PF18765">
    <property type="entry name" value="Polbeta"/>
    <property type="match status" value="1"/>
</dbReference>
<dbReference type="EMBL" id="DVMJ01000014">
    <property type="protein sequence ID" value="HIU12821.1"/>
    <property type="molecule type" value="Genomic_DNA"/>
</dbReference>